<dbReference type="EMBL" id="QJKJ01001926">
    <property type="protein sequence ID" value="RDY05202.1"/>
    <property type="molecule type" value="Genomic_DNA"/>
</dbReference>
<dbReference type="Proteomes" id="UP000257109">
    <property type="component" value="Unassembled WGS sequence"/>
</dbReference>
<proteinExistence type="predicted"/>
<organism evidence="1 2">
    <name type="scientific">Mucuna pruriens</name>
    <name type="common">Velvet bean</name>
    <name type="synonym">Dolichos pruriens</name>
    <dbReference type="NCBI Taxonomy" id="157652"/>
    <lineage>
        <taxon>Eukaryota</taxon>
        <taxon>Viridiplantae</taxon>
        <taxon>Streptophyta</taxon>
        <taxon>Embryophyta</taxon>
        <taxon>Tracheophyta</taxon>
        <taxon>Spermatophyta</taxon>
        <taxon>Magnoliopsida</taxon>
        <taxon>eudicotyledons</taxon>
        <taxon>Gunneridae</taxon>
        <taxon>Pentapetalae</taxon>
        <taxon>rosids</taxon>
        <taxon>fabids</taxon>
        <taxon>Fabales</taxon>
        <taxon>Fabaceae</taxon>
        <taxon>Papilionoideae</taxon>
        <taxon>50 kb inversion clade</taxon>
        <taxon>NPAAA clade</taxon>
        <taxon>indigoferoid/millettioid clade</taxon>
        <taxon>Phaseoleae</taxon>
        <taxon>Mucuna</taxon>
    </lineage>
</organism>
<name>A0A371HQZ9_MUCPR</name>
<feature type="non-terminal residue" evidence="1">
    <location>
        <position position="1"/>
    </location>
</feature>
<protein>
    <submittedName>
        <fullName evidence="1">Uncharacterized protein</fullName>
    </submittedName>
</protein>
<keyword evidence="2" id="KW-1185">Reference proteome</keyword>
<evidence type="ECO:0000313" key="1">
    <source>
        <dbReference type="EMBL" id="RDY05202.1"/>
    </source>
</evidence>
<gene>
    <name evidence="1" type="ORF">CR513_10985</name>
</gene>
<dbReference type="AlphaFoldDB" id="A0A371HQZ9"/>
<reference evidence="1" key="1">
    <citation type="submission" date="2018-05" db="EMBL/GenBank/DDBJ databases">
        <title>Draft genome of Mucuna pruriens seed.</title>
        <authorList>
            <person name="Nnadi N.E."/>
            <person name="Vos R."/>
            <person name="Hasami M.H."/>
            <person name="Devisetty U.K."/>
            <person name="Aguiy J.C."/>
        </authorList>
    </citation>
    <scope>NUCLEOTIDE SEQUENCE [LARGE SCALE GENOMIC DNA]</scope>
    <source>
        <strain evidence="1">JCA_2017</strain>
    </source>
</reference>
<sequence>MYNLAVFEFIPYTFSLYPLSRSCFSSFTVVHGAAMYKYETGKPKFVRGGCLGFQHTLVDLILNAQATGGEPPPSTMAIPKPSRIGLCRDHIGSVSAGSDSASAETSQYSTPQLLKDMLLEGNTLPNCNYEAKKILCSMRKSLKRCINALSVGNHGIKRKMGHPRRYYGIFQLFQDSSNCLLMQMMKRTLDDMKYDGQLHHVTDQCNGRKLIVCFQLSIVSQETLGLDLLQYDNLSTNSVGDLQPASLAVHKV</sequence>
<evidence type="ECO:0000313" key="2">
    <source>
        <dbReference type="Proteomes" id="UP000257109"/>
    </source>
</evidence>
<accession>A0A371HQZ9</accession>
<comment type="caution">
    <text evidence="1">The sequence shown here is derived from an EMBL/GenBank/DDBJ whole genome shotgun (WGS) entry which is preliminary data.</text>
</comment>